<keyword evidence="4" id="KW-1185">Reference proteome</keyword>
<dbReference type="Proteomes" id="UP001652395">
    <property type="component" value="Unassembled WGS sequence"/>
</dbReference>
<keyword evidence="2" id="KW-1133">Transmembrane helix</keyword>
<feature type="coiled-coil region" evidence="1">
    <location>
        <begin position="76"/>
        <end position="143"/>
    </location>
</feature>
<evidence type="ECO:0000256" key="2">
    <source>
        <dbReference type="SAM" id="Phobius"/>
    </source>
</evidence>
<organism evidence="3 4">
    <name type="scientific">Alitiscatomonas aceti</name>
    <dbReference type="NCBI Taxonomy" id="2981724"/>
    <lineage>
        <taxon>Bacteria</taxon>
        <taxon>Bacillati</taxon>
        <taxon>Bacillota</taxon>
        <taxon>Clostridia</taxon>
        <taxon>Lachnospirales</taxon>
        <taxon>Lachnospiraceae</taxon>
        <taxon>Alitiscatomonas</taxon>
    </lineage>
</organism>
<keyword evidence="2" id="KW-0812">Transmembrane</keyword>
<sequence length="186" mass="21295">MFSTNNGDSKIINIHNLSDRGMRAAGAEETSSILPAADEYTNTRSAVSKQFDEYLKSINTQELKREVDGMGENKLLEMYIEKVDKDQRELRENMKEREERVEKQIEASEARENERMNRIEQMISSQNEKIDSLKEKISEQLEEDKKYRHTNNIAIVTGVVATVIALIGIYYATVSMITDIIGVTIK</sequence>
<dbReference type="EMBL" id="JAOQJF010000029">
    <property type="protein sequence ID" value="MCU6800772.1"/>
    <property type="molecule type" value="Genomic_DNA"/>
</dbReference>
<reference evidence="3 4" key="1">
    <citation type="journal article" date="2021" name="ISME Commun">
        <title>Automated analysis of genomic sequences facilitates high-throughput and comprehensive description of bacteria.</title>
        <authorList>
            <person name="Hitch T.C.A."/>
        </authorList>
    </citation>
    <scope>NUCLEOTIDE SEQUENCE [LARGE SCALE GENOMIC DNA]</scope>
    <source>
        <strain evidence="4">f_CCE</strain>
    </source>
</reference>
<keyword evidence="1" id="KW-0175">Coiled coil</keyword>
<protein>
    <recommendedName>
        <fullName evidence="5">DUF1640 domain-containing protein</fullName>
    </recommendedName>
</protein>
<keyword evidence="2" id="KW-0472">Membrane</keyword>
<comment type="caution">
    <text evidence="3">The sequence shown here is derived from an EMBL/GenBank/DDBJ whole genome shotgun (WGS) entry which is preliminary data.</text>
</comment>
<evidence type="ECO:0000313" key="4">
    <source>
        <dbReference type="Proteomes" id="UP001652395"/>
    </source>
</evidence>
<gene>
    <name evidence="3" type="ORF">OCV69_12665</name>
</gene>
<dbReference type="RefSeq" id="WP_158359520.1">
    <property type="nucleotide sequence ID" value="NZ_JAOQJF010000029.1"/>
</dbReference>
<proteinExistence type="predicted"/>
<evidence type="ECO:0008006" key="5">
    <source>
        <dbReference type="Google" id="ProtNLM"/>
    </source>
</evidence>
<evidence type="ECO:0000256" key="1">
    <source>
        <dbReference type="SAM" id="Coils"/>
    </source>
</evidence>
<name>A0ABT2V3S1_9FIRM</name>
<accession>A0ABT2V3S1</accession>
<evidence type="ECO:0000313" key="3">
    <source>
        <dbReference type="EMBL" id="MCU6800772.1"/>
    </source>
</evidence>
<feature type="transmembrane region" description="Helical" evidence="2">
    <location>
        <begin position="153"/>
        <end position="172"/>
    </location>
</feature>